<name>A0A4Z0P275_9BACT</name>
<dbReference type="Proteomes" id="UP000298337">
    <property type="component" value="Unassembled WGS sequence"/>
</dbReference>
<organism evidence="1 2">
    <name type="scientific">Hymenobacter fodinae</name>
    <dbReference type="NCBI Taxonomy" id="2510796"/>
    <lineage>
        <taxon>Bacteria</taxon>
        <taxon>Pseudomonadati</taxon>
        <taxon>Bacteroidota</taxon>
        <taxon>Cytophagia</taxon>
        <taxon>Cytophagales</taxon>
        <taxon>Hymenobacteraceae</taxon>
        <taxon>Hymenobacter</taxon>
    </lineage>
</organism>
<dbReference type="OrthoDB" id="886015at2"/>
<reference evidence="1 2" key="1">
    <citation type="submission" date="2019-04" db="EMBL/GenBank/DDBJ databases">
        <authorList>
            <person name="Feng G."/>
            <person name="Zhang J."/>
            <person name="Zhu H."/>
        </authorList>
    </citation>
    <scope>NUCLEOTIDE SEQUENCE [LARGE SCALE GENOMIC DNA]</scope>
    <source>
        <strain evidence="1 2">92R-1</strain>
    </source>
</reference>
<gene>
    <name evidence="1" type="ORF">EU556_22275</name>
</gene>
<accession>A0A4Z0P275</accession>
<dbReference type="AlphaFoldDB" id="A0A4Z0P275"/>
<proteinExistence type="predicted"/>
<dbReference type="EMBL" id="SRLA01000005">
    <property type="protein sequence ID" value="TGE04902.1"/>
    <property type="molecule type" value="Genomic_DNA"/>
</dbReference>
<sequence>MRELITSLLVTGSIALLGCSAHPSASLSAGKELVGTQDAVQWQLISADSDQAKMLGPDPTVAYQEVQLSDVVATNSAYTATIRCNQDSLGTLRLQVQLDHQRLTIKKLQLLYAGNSRKYKVNQIGDGVGHYDATDQRYYFTVAYQTISELPQNMRYGSGLYQINGWISTETTTAGLQPISLAD</sequence>
<dbReference type="RefSeq" id="WP_135436377.1">
    <property type="nucleotide sequence ID" value="NZ_SRLA01000005.1"/>
</dbReference>
<keyword evidence="2" id="KW-1185">Reference proteome</keyword>
<evidence type="ECO:0008006" key="3">
    <source>
        <dbReference type="Google" id="ProtNLM"/>
    </source>
</evidence>
<evidence type="ECO:0000313" key="2">
    <source>
        <dbReference type="Proteomes" id="UP000298337"/>
    </source>
</evidence>
<comment type="caution">
    <text evidence="1">The sequence shown here is derived from an EMBL/GenBank/DDBJ whole genome shotgun (WGS) entry which is preliminary data.</text>
</comment>
<dbReference type="PROSITE" id="PS51257">
    <property type="entry name" value="PROKAR_LIPOPROTEIN"/>
    <property type="match status" value="1"/>
</dbReference>
<protein>
    <recommendedName>
        <fullName evidence="3">Lipoprotein</fullName>
    </recommendedName>
</protein>
<evidence type="ECO:0000313" key="1">
    <source>
        <dbReference type="EMBL" id="TGE04902.1"/>
    </source>
</evidence>